<feature type="region of interest" description="Disordered" evidence="1">
    <location>
        <begin position="833"/>
        <end position="858"/>
    </location>
</feature>
<sequence>MSAIYSQGFNFTSFIQKGVDPRTGQYTCAVAVYDAPAEFRNCPSLHLSLIYNPINAQDIGLGKGWSFNLSSYQHRRAKTLLLSTGENYQVTETTSSVAVKDQKLKSFQFKKNGNRYEVIHKSGQVEVLSNASNTYNTTVPIELHSPTGRQLKLVWVNHGEQPRLQKIKDGIDTLLDIEYGDALVRITRAPNTAEASTLALARRGGRLIELRLPLDGSPSWKFDYDQDAYLTKVKNPAGLEEDIVYTKKGHQLPRGAPQGYIPYVSLHTQSPGNGQPAIKTRYSFSNKNFFGFGSGFDWKEGEDNLYRTREDYRYSSTVQVDGGATTKYTYNRFHLLLSSEMSKGGIETTQTTIYHMLNGRFDEQPAQYQLPKSVQTTYQDTTRRSQRVETTQYAFDDWGNSTQVIQPTGVKIDREYYPPAGEADHCPGDPHKFQRHLKCTTVTPAPSTFKTPISRHQIVYSQLPTAAGAAYASYFVASKEEKTHQDDQEIASLQRSYVNEPASRDHGRLAQDTTRVAGKYPTTTSWTYQRPTLGRLTQATEIKNFDGSTINETASFSLLSGLVLMHQDSAGVQTDFEYDLTGQLVKKTISPGTQYEATERLDYAILSDKAGYRVTMTDTKGVQTRYFTDGLQRICRVEEQDDQNQVFRLVQEHTYDSLGQCTAVVDTDWIRTAASIDPVPQRRTRLMNYDDWGHVCRVTEDSVVTSTFMDLVTLTCREDVNGQNKRLTQFNNFGAPTKISLLNRDDSVYATAESMYDGLGRLVEQRDAMGRTTQYQLDVFDRITRTTWPGSRVVDTAFDLQTASAFPISIETNKHVLAGQSFDGLGRVTSRQVGGRTAKNTYEGSAPKPSTVTTPKGDAYKLTYEPHLNYALMKSLGVNDQSNYRYDAKSFAPLQLDDSYCTNNLDYLPSGLLSKETVCFKNGPKYSATSTYSMAGRLQSYTDPNGQRQEIQYDDQGRPQRLAQGALNVTYAYDDASRLSTSSVQKEGDTSLTTRLAYDDFGREIKRTVSKGNETLYQSSQTYYETGHAKTRCLEDGKGQSLRQEIFQYDELDRLVDYQCTGPQSPTNEKGLQLQRQSFAFGSYDNLTQITSVFQDGSRNVAEYLYNAQDVTQVTLVTNTHPSYDARVDLKYDQNGCLIQDDQLNKLEYDAMSRLTAVTDRKGNLRSQYHYDASGKLVGQVIPGKAEYHLHYRGDKLIGFTSGDQQVSYVSDGARYWGQISKQGNSTDTETWASDGHESIMALIGNDGSEHYQQYTPYGFSNLGDGQNSPSVGFNGQWRDPVTGWYHLGNGYRVYNPVLMVFHSPDSWSPFTSGEINPYAYCLGDPINRIDPSGHFSLFGIEFTWRDVAIMAVGLAVGIAFGVATGGAGFAIEVGLGIAVGAASDVVTGMVYDGATGKGITWSSVGTDAAYGVIGGLVGEGVGRAIGAAGKAAIRGLKGAHEAVSTFVRSAEKLKIAGGKPKAKLSLAPETSLRTRPRVPEIDELHGRIQRAARVDMPDLPTLREQLETLRNTHFNRPEANKTYTWRDPASIGQRLSETEIDKYNHFRDLVRRQGLHPRSAAGEIGDSDFKLLDKNQSQYQLRLSRSGRVSFTFVNNVIDDFQFGHT</sequence>
<dbReference type="NCBIfam" id="TIGR01643">
    <property type="entry name" value="YD_repeat_2x"/>
    <property type="match status" value="3"/>
</dbReference>
<evidence type="ECO:0000256" key="1">
    <source>
        <dbReference type="SAM" id="MobiDB-lite"/>
    </source>
</evidence>
<dbReference type="eggNOG" id="ENOG502QWB4">
    <property type="taxonomic scope" value="Eukaryota"/>
</dbReference>
<feature type="compositionally biased region" description="Polar residues" evidence="1">
    <location>
        <begin position="838"/>
        <end position="854"/>
    </location>
</feature>
<gene>
    <name evidence="2" type="ORF">TRIATDRAFT_92284</name>
</gene>
<name>G9NJW9_HYPAI</name>
<dbReference type="InterPro" id="IPR006530">
    <property type="entry name" value="YD"/>
</dbReference>
<dbReference type="PANTHER" id="PTHR32305">
    <property type="match status" value="1"/>
</dbReference>
<dbReference type="HOGENOM" id="CLU_002146_1_0_1"/>
<dbReference type="PANTHER" id="PTHR32305:SF15">
    <property type="entry name" value="PROTEIN RHSA-RELATED"/>
    <property type="match status" value="1"/>
</dbReference>
<dbReference type="Proteomes" id="UP000005426">
    <property type="component" value="Unassembled WGS sequence"/>
</dbReference>
<dbReference type="STRING" id="452589.G9NJW9"/>
<comment type="caution">
    <text evidence="2">The sequence shown here is derived from an EMBL/GenBank/DDBJ whole genome shotgun (WGS) entry which is preliminary data.</text>
</comment>
<dbReference type="Gene3D" id="2.180.10.10">
    <property type="entry name" value="RHS repeat-associated core"/>
    <property type="match status" value="2"/>
</dbReference>
<reference evidence="2 3" key="1">
    <citation type="journal article" date="2011" name="Genome Biol.">
        <title>Comparative genome sequence analysis underscores mycoparasitism as the ancestral life style of Trichoderma.</title>
        <authorList>
            <person name="Kubicek C.P."/>
            <person name="Herrera-Estrella A."/>
            <person name="Seidl-Seiboth V."/>
            <person name="Martinez D.A."/>
            <person name="Druzhinina I.S."/>
            <person name="Thon M."/>
            <person name="Zeilinger S."/>
            <person name="Casas-Flores S."/>
            <person name="Horwitz B.A."/>
            <person name="Mukherjee P.K."/>
            <person name="Mukherjee M."/>
            <person name="Kredics L."/>
            <person name="Alcaraz L.D."/>
            <person name="Aerts A."/>
            <person name="Antal Z."/>
            <person name="Atanasova L."/>
            <person name="Cervantes-Badillo M.G."/>
            <person name="Challacombe J."/>
            <person name="Chertkov O."/>
            <person name="McCluskey K."/>
            <person name="Coulpier F."/>
            <person name="Deshpande N."/>
            <person name="von Doehren H."/>
            <person name="Ebbole D.J."/>
            <person name="Esquivel-Naranjo E.U."/>
            <person name="Fekete E."/>
            <person name="Flipphi M."/>
            <person name="Glaser F."/>
            <person name="Gomez-Rodriguez E.Y."/>
            <person name="Gruber S."/>
            <person name="Han C."/>
            <person name="Henrissat B."/>
            <person name="Hermosa R."/>
            <person name="Hernandez-Onate M."/>
            <person name="Karaffa L."/>
            <person name="Kosti I."/>
            <person name="Le Crom S."/>
            <person name="Lindquist E."/>
            <person name="Lucas S."/>
            <person name="Luebeck M."/>
            <person name="Luebeck P.S."/>
            <person name="Margeot A."/>
            <person name="Metz B."/>
            <person name="Misra M."/>
            <person name="Nevalainen H."/>
            <person name="Omann M."/>
            <person name="Packer N."/>
            <person name="Perrone G."/>
            <person name="Uresti-Rivera E.E."/>
            <person name="Salamov A."/>
            <person name="Schmoll M."/>
            <person name="Seiboth B."/>
            <person name="Shapiro H."/>
            <person name="Sukno S."/>
            <person name="Tamayo-Ramos J.A."/>
            <person name="Tisch D."/>
            <person name="Wiest A."/>
            <person name="Wilkinson H.H."/>
            <person name="Zhang M."/>
            <person name="Coutinho P.M."/>
            <person name="Kenerley C.M."/>
            <person name="Monte E."/>
            <person name="Baker S.E."/>
            <person name="Grigoriev I.V."/>
        </authorList>
    </citation>
    <scope>NUCLEOTIDE SEQUENCE [LARGE SCALE GENOMIC DNA]</scope>
    <source>
        <strain evidence="3">ATCC 20476 / IMI 206040</strain>
    </source>
</reference>
<evidence type="ECO:0000313" key="2">
    <source>
        <dbReference type="EMBL" id="EHK49191.1"/>
    </source>
</evidence>
<accession>G9NJW9</accession>
<dbReference type="InterPro" id="IPR050708">
    <property type="entry name" value="T6SS_VgrG/RHS"/>
</dbReference>
<evidence type="ECO:0000313" key="3">
    <source>
        <dbReference type="Proteomes" id="UP000005426"/>
    </source>
</evidence>
<dbReference type="OMA" id="AQYQLPK"/>
<proteinExistence type="predicted"/>
<protein>
    <submittedName>
        <fullName evidence="2">Uncharacterized protein</fullName>
    </submittedName>
</protein>
<dbReference type="InterPro" id="IPR022385">
    <property type="entry name" value="Rhs_assc_core"/>
</dbReference>
<dbReference type="Pfam" id="PF05593">
    <property type="entry name" value="RHS_repeat"/>
    <property type="match status" value="1"/>
</dbReference>
<dbReference type="OrthoDB" id="442731at2759"/>
<organism evidence="2 3">
    <name type="scientific">Hypocrea atroviridis (strain ATCC 20476 / IMI 206040)</name>
    <name type="common">Trichoderma atroviride</name>
    <dbReference type="NCBI Taxonomy" id="452589"/>
    <lineage>
        <taxon>Eukaryota</taxon>
        <taxon>Fungi</taxon>
        <taxon>Dikarya</taxon>
        <taxon>Ascomycota</taxon>
        <taxon>Pezizomycotina</taxon>
        <taxon>Sordariomycetes</taxon>
        <taxon>Hypocreomycetidae</taxon>
        <taxon>Hypocreales</taxon>
        <taxon>Hypocreaceae</taxon>
        <taxon>Trichoderma</taxon>
    </lineage>
</organism>
<dbReference type="EMBL" id="ABDG02000017">
    <property type="protein sequence ID" value="EHK49191.1"/>
    <property type="molecule type" value="Genomic_DNA"/>
</dbReference>
<dbReference type="InterPro" id="IPR031325">
    <property type="entry name" value="RHS_repeat"/>
</dbReference>
<dbReference type="NCBIfam" id="TIGR03696">
    <property type="entry name" value="Rhs_assc_core"/>
    <property type="match status" value="1"/>
</dbReference>
<keyword evidence="3" id="KW-1185">Reference proteome</keyword>